<keyword evidence="1" id="KW-0378">Hydrolase</keyword>
<dbReference type="OrthoDB" id="273181at2759"/>
<feature type="domain" description="Tyrosine specific protein phosphatases" evidence="4">
    <location>
        <begin position="680"/>
        <end position="756"/>
    </location>
</feature>
<dbReference type="Pfam" id="PF00782">
    <property type="entry name" value="DSPc"/>
    <property type="match status" value="1"/>
</dbReference>
<dbReference type="InterPro" id="IPR000340">
    <property type="entry name" value="Dual-sp_phosphatase_cat-dom"/>
</dbReference>
<protein>
    <submittedName>
        <fullName evidence="6">CIC11C00000004291</fullName>
    </submittedName>
    <submittedName>
        <fullName evidence="5">CIC11C00000005674</fullName>
    </submittedName>
</protein>
<dbReference type="InterPro" id="IPR000387">
    <property type="entry name" value="Tyr_Pase_dom"/>
</dbReference>
<feature type="domain" description="Tyrosine-protein phosphatase" evidence="3">
    <location>
        <begin position="569"/>
        <end position="769"/>
    </location>
</feature>
<evidence type="ECO:0000256" key="2">
    <source>
        <dbReference type="ARBA" id="ARBA00022912"/>
    </source>
</evidence>
<accession>A0A1L0GNN4</accession>
<evidence type="ECO:0000259" key="3">
    <source>
        <dbReference type="PROSITE" id="PS50054"/>
    </source>
</evidence>
<dbReference type="PROSITE" id="PS00383">
    <property type="entry name" value="TYR_PHOSPHATASE_1"/>
    <property type="match status" value="1"/>
</dbReference>
<dbReference type="PANTHER" id="PTHR47550:SF1">
    <property type="entry name" value="DUAL SPECIFICITY PROTEIN PHOSPHATASE PPS1"/>
    <property type="match status" value="1"/>
</dbReference>
<name>A0A1L0GNN4_9ASCO</name>
<dbReference type="EMBL" id="LT635767">
    <property type="protein sequence ID" value="SGZ56452.1"/>
    <property type="molecule type" value="Genomic_DNA"/>
</dbReference>
<dbReference type="PROSITE" id="PS50056">
    <property type="entry name" value="TYR_PHOSPHATASE_2"/>
    <property type="match status" value="1"/>
</dbReference>
<dbReference type="InterPro" id="IPR020422">
    <property type="entry name" value="TYR_PHOSPHATASE_DUAL_dom"/>
</dbReference>
<dbReference type="InterPro" id="IPR053239">
    <property type="entry name" value="Dual_spec_PTase"/>
</dbReference>
<dbReference type="InterPro" id="IPR029021">
    <property type="entry name" value="Prot-tyrosine_phosphatase-like"/>
</dbReference>
<gene>
    <name evidence="5" type="ORF">SAMEA4029009_CIC11G00000005674</name>
    <name evidence="6" type="ORF">SAMEA4029010_CIC11G00000004291</name>
</gene>
<dbReference type="SUPFAM" id="SSF52799">
    <property type="entry name" value="(Phosphotyrosine protein) phosphatases II"/>
    <property type="match status" value="1"/>
</dbReference>
<keyword evidence="2" id="KW-0904">Protein phosphatase</keyword>
<dbReference type="InterPro" id="IPR016130">
    <property type="entry name" value="Tyr_Pase_AS"/>
</dbReference>
<dbReference type="PROSITE" id="PS50054">
    <property type="entry name" value="TYR_PHOSPHATASE_DUAL"/>
    <property type="match status" value="1"/>
</dbReference>
<dbReference type="AlphaFoldDB" id="A0A1L0GNN4"/>
<evidence type="ECO:0000256" key="1">
    <source>
        <dbReference type="ARBA" id="ARBA00022801"/>
    </source>
</evidence>
<dbReference type="GO" id="GO:0008138">
    <property type="term" value="F:protein tyrosine/serine/threonine phosphatase activity"/>
    <property type="evidence" value="ECO:0007669"/>
    <property type="project" value="TreeGrafter"/>
</dbReference>
<sequence>MSALDFVVPTHHAKLKLTLLLTKELAVASPCIAKSLATSYAQAKLPNSAVRKASGSTLVDDDYICTEYKSLSVEDLTSDDESVVTSPHKGSLNLKLLAFNKTLSHFANTNIYVISSPLQLTYLLNLHSLARNAMPLSLEMFPYLHGLSSMNQRVYFHPKFDPQTDLDLLSGEPATLPARFGYDTDVKVPDLAFHLMTVNSLECERPKLINSVSVDDLLTFKLSYVHNPKCEDFDYKAFEKFDTIYQILDYSESRELMNRNYELQIKLMAPLSHFVVYNNTMNFFANSEAARAIQHLMGPHSNRAVYVVDFDVNRWLQMGEYLDSKSNCHILDQKFSADMGPLNERLSFLEQNLIWLLNGVKELFPRFYIGNVYNFKQIVSSNQRLSHYDFKLHIYCHENAKFPSLGAINEMFNKIESEGLEEPIYIEFPDSIIKLGVKTISQRETLSYINVMKLINLVVNKFKKKVFAYSFDGFTGITLLSLSMGLFWGPDSIEDVVCNVFRKSSFKFYFLQGDYNFIKNFEVYIQWVKRQAVKDFHLIVELPLSKINDNYRPYTKQIDWFKEGADMNFPSQMYENLYLGSAEHASSTTVLNALKITKIVSIDEKPAWFKYLKCTFEHEVTLSTTGPVVKPIYVFNNGTAQVYEIVINSAVESKLFEAGASIPEVKSIIYIHNVRDDGKDSLLPLLVNCPESIQRRFLVDPRDNVRALIHCRIGVSRSASLVIASVMKYFGMDVVESYMFVRVRRFNVIIQPNLRIFYELFLFDEMLRKRRFGSDYKKKHCWWVVCEQIFRLNQQYMQ</sequence>
<evidence type="ECO:0000313" key="6">
    <source>
        <dbReference type="EMBL" id="SGZ57717.1"/>
    </source>
</evidence>
<evidence type="ECO:0000259" key="4">
    <source>
        <dbReference type="PROSITE" id="PS50056"/>
    </source>
</evidence>
<dbReference type="STRING" id="45354.A0A1L0GNN4"/>
<proteinExistence type="predicted"/>
<dbReference type="SMART" id="SM00195">
    <property type="entry name" value="DSPc"/>
    <property type="match status" value="1"/>
</dbReference>
<evidence type="ECO:0000313" key="7">
    <source>
        <dbReference type="Proteomes" id="UP000182259"/>
    </source>
</evidence>
<dbReference type="Gene3D" id="3.90.190.10">
    <property type="entry name" value="Protein tyrosine phosphatase superfamily"/>
    <property type="match status" value="1"/>
</dbReference>
<organism evidence="6 8">
    <name type="scientific">Sungouiella intermedia</name>
    <dbReference type="NCBI Taxonomy" id="45354"/>
    <lineage>
        <taxon>Eukaryota</taxon>
        <taxon>Fungi</taxon>
        <taxon>Dikarya</taxon>
        <taxon>Ascomycota</taxon>
        <taxon>Saccharomycotina</taxon>
        <taxon>Pichiomycetes</taxon>
        <taxon>Metschnikowiaceae</taxon>
        <taxon>Sungouiella</taxon>
    </lineage>
</organism>
<dbReference type="GO" id="GO:0033260">
    <property type="term" value="P:nuclear DNA replication"/>
    <property type="evidence" value="ECO:0007669"/>
    <property type="project" value="TreeGrafter"/>
</dbReference>
<dbReference type="Proteomes" id="UP000182259">
    <property type="component" value="Chromosome IV"/>
</dbReference>
<dbReference type="GO" id="GO:0005634">
    <property type="term" value="C:nucleus"/>
    <property type="evidence" value="ECO:0007669"/>
    <property type="project" value="GOC"/>
</dbReference>
<dbReference type="PANTHER" id="PTHR47550">
    <property type="entry name" value="DUAL SPECIFICITY PROTEIN PHOSPHATASE PPS1"/>
    <property type="match status" value="1"/>
</dbReference>
<reference evidence="7 8" key="1">
    <citation type="submission" date="2016-10" db="EMBL/GenBank/DDBJ databases">
        <authorList>
            <person name="de Groot N.N."/>
        </authorList>
    </citation>
    <scope>NUCLEOTIDE SEQUENCE [LARGE SCALE GENOMIC DNA]</scope>
    <source>
        <strain evidence="6 8">CBS 141442</strain>
        <strain evidence="5 7">PYCC 4715</strain>
    </source>
</reference>
<dbReference type="EMBL" id="LT635761">
    <property type="protein sequence ID" value="SGZ57717.1"/>
    <property type="molecule type" value="Genomic_DNA"/>
</dbReference>
<evidence type="ECO:0000313" key="8">
    <source>
        <dbReference type="Proteomes" id="UP000182334"/>
    </source>
</evidence>
<evidence type="ECO:0000313" key="5">
    <source>
        <dbReference type="EMBL" id="SGZ56452.1"/>
    </source>
</evidence>
<keyword evidence="8" id="KW-1185">Reference proteome</keyword>
<dbReference type="Proteomes" id="UP000182334">
    <property type="component" value="Chromosome VI"/>
</dbReference>